<feature type="region of interest" description="Disordered" evidence="1">
    <location>
        <begin position="52"/>
        <end position="83"/>
    </location>
</feature>
<dbReference type="InterPro" id="IPR004148">
    <property type="entry name" value="BAR_dom"/>
</dbReference>
<dbReference type="Gene3D" id="1.20.1270.60">
    <property type="entry name" value="Arfaptin homology (AH) domain/BAR domain"/>
    <property type="match status" value="1"/>
</dbReference>
<accession>A0A090M044</accession>
<dbReference type="AlphaFoldDB" id="A0A090M044"/>
<dbReference type="GeneID" id="9834201"/>
<sequence>MSNPFFVDDDLPNARAVEPPRARANVDDIVNEFASAHMGERRVDAQVMSSSEEYGVSGGARAPARTDSVSGTRRREKEVSAEERINETASAVIQAGGASAGSTEAFVGSSHDAAFSDRLAVATAKIAMLAAQLKAKTETARQQREQEKQFRGGKELLRQLQDAAGSQHATRVPSMISVQSLRRGEAPEVRDGKVTKSLGYKISAASRRTSQRLLQNFGSAEKTDDQQFKGLWSCVQEQERILQEICAVGAAYKEAQRNVFTHSKRLAELVRQLVESGDKNNTWEGAPRLAREAALREACSMVDVADALVTRCTPLNEEVFDWNIIDPTLHRRQAIPGYKACVAKRTDYKVDMDAFDRQLAAMKKKPPKNVDDLSVKEEQARLARQRFNDFNSRLTEELAIVDGLRYEMAYSLVRGFANVQCFNLERQLDIARALRGSPSN</sequence>
<proteinExistence type="predicted"/>
<feature type="domain" description="BAR" evidence="2">
    <location>
        <begin position="205"/>
        <end position="421"/>
    </location>
</feature>
<name>A0A090M044_OSTTA</name>
<evidence type="ECO:0000313" key="4">
    <source>
        <dbReference type="Proteomes" id="UP000009170"/>
    </source>
</evidence>
<evidence type="ECO:0000313" key="3">
    <source>
        <dbReference type="EMBL" id="CEF97635.1"/>
    </source>
</evidence>
<dbReference type="Pfam" id="PF03114">
    <property type="entry name" value="BAR"/>
    <property type="match status" value="1"/>
</dbReference>
<reference evidence="3 4" key="2">
    <citation type="journal article" date="2014" name="BMC Genomics">
        <title>An improved genome of the model marine alga Ostreococcus tauri unfolds by assessing Illumina de novo assemblies.</title>
        <authorList>
            <person name="Blanc-Mathieu R."/>
            <person name="Verhelst B."/>
            <person name="Derelle E."/>
            <person name="Rombauts S."/>
            <person name="Bouget F.Y."/>
            <person name="Carre I."/>
            <person name="Chateau A."/>
            <person name="Eyre-Walker A."/>
            <person name="Grimsley N."/>
            <person name="Moreau H."/>
            <person name="Piegu B."/>
            <person name="Rivals E."/>
            <person name="Schackwitz W."/>
            <person name="Van de Peer Y."/>
            <person name="Piganeau G."/>
        </authorList>
    </citation>
    <scope>NUCLEOTIDE SEQUENCE [LARGE SCALE GENOMIC DNA]</scope>
    <source>
        <strain evidence="4">OTTH 0595 / CCAP 157/2 / RCC745</strain>
    </source>
</reference>
<reference evidence="4" key="1">
    <citation type="journal article" date="2006" name="Proc. Natl. Acad. Sci. U.S.A.">
        <title>Genome analysis of the smallest free-living eukaryote Ostreococcus tauri unveils many unique features.</title>
        <authorList>
            <person name="Derelle E."/>
            <person name="Ferraz C."/>
            <person name="Rombauts S."/>
            <person name="Rouze P."/>
            <person name="Worden A.Z."/>
            <person name="Robbens S."/>
            <person name="Partensky F."/>
            <person name="Degroeve S."/>
            <person name="Echeynie S."/>
            <person name="Cooke R."/>
            <person name="Saeys Y."/>
            <person name="Wuyts J."/>
            <person name="Jabbari K."/>
            <person name="Bowler C."/>
            <person name="Panaud O."/>
            <person name="Piegu B."/>
            <person name="Ball S.G."/>
            <person name="Ral J.-P."/>
            <person name="Bouget F.-Y."/>
            <person name="Piganeau G."/>
            <person name="De Baets B."/>
            <person name="Picard A."/>
            <person name="Delseny M."/>
            <person name="Demaille J."/>
            <person name="Van de Peer Y."/>
            <person name="Moreau H."/>
        </authorList>
    </citation>
    <scope>NUCLEOTIDE SEQUENCE [LARGE SCALE GENOMIC DNA]</scope>
    <source>
        <strain evidence="4">OTTH 0595 / CCAP 157/2 / RCC745</strain>
    </source>
</reference>
<comment type="caution">
    <text evidence="3">The sequence shown here is derived from an EMBL/GenBank/DDBJ whole genome shotgun (WGS) entry which is preliminary data.</text>
</comment>
<dbReference type="STRING" id="70448.A0A090M044"/>
<dbReference type="SUPFAM" id="SSF103657">
    <property type="entry name" value="BAR/IMD domain-like"/>
    <property type="match status" value="1"/>
</dbReference>
<dbReference type="InParanoid" id="A0A090M044"/>
<evidence type="ECO:0000259" key="2">
    <source>
        <dbReference type="Pfam" id="PF03114"/>
    </source>
</evidence>
<organism evidence="3 4">
    <name type="scientific">Ostreococcus tauri</name>
    <name type="common">Marine green alga</name>
    <dbReference type="NCBI Taxonomy" id="70448"/>
    <lineage>
        <taxon>Eukaryota</taxon>
        <taxon>Viridiplantae</taxon>
        <taxon>Chlorophyta</taxon>
        <taxon>Mamiellophyceae</taxon>
        <taxon>Mamiellales</taxon>
        <taxon>Bathycoccaceae</taxon>
        <taxon>Ostreococcus</taxon>
    </lineage>
</organism>
<gene>
    <name evidence="3" type="ORF">OT_ostta04g03250</name>
</gene>
<dbReference type="RefSeq" id="XP_022838800.1">
    <property type="nucleotide sequence ID" value="XM_022984542.1"/>
</dbReference>
<dbReference type="InterPro" id="IPR027267">
    <property type="entry name" value="AH/BAR_dom_sf"/>
</dbReference>
<evidence type="ECO:0000256" key="1">
    <source>
        <dbReference type="SAM" id="MobiDB-lite"/>
    </source>
</evidence>
<feature type="compositionally biased region" description="Basic and acidic residues" evidence="1">
    <location>
        <begin position="73"/>
        <end position="83"/>
    </location>
</feature>
<dbReference type="Proteomes" id="UP000009170">
    <property type="component" value="Unassembled WGS sequence"/>
</dbReference>
<dbReference type="GO" id="GO:0005737">
    <property type="term" value="C:cytoplasm"/>
    <property type="evidence" value="ECO:0007669"/>
    <property type="project" value="InterPro"/>
</dbReference>
<keyword evidence="4" id="KW-1185">Reference proteome</keyword>
<dbReference type="KEGG" id="ota:OT_ostta04g03250"/>
<protein>
    <submittedName>
        <fullName evidence="3">Arfaptin homology (AH) domain/BAR domain</fullName>
    </submittedName>
</protein>
<feature type="region of interest" description="Disordered" evidence="1">
    <location>
        <begin position="1"/>
        <end position="21"/>
    </location>
</feature>
<dbReference type="OrthoDB" id="446293at2759"/>
<dbReference type="EMBL" id="CAID01000004">
    <property type="protein sequence ID" value="CEF97635.1"/>
    <property type="molecule type" value="Genomic_DNA"/>
</dbReference>